<dbReference type="AlphaFoldDB" id="A0A1I5QGH5"/>
<dbReference type="InterPro" id="IPR009875">
    <property type="entry name" value="PilZ_domain"/>
</dbReference>
<dbReference type="PANTHER" id="PTHR43155:SF2">
    <property type="entry name" value="CYCLIC DI-GMP PHOSPHODIESTERASE PA4108"/>
    <property type="match status" value="1"/>
</dbReference>
<dbReference type="PANTHER" id="PTHR43155">
    <property type="entry name" value="CYCLIC DI-GMP PHOSPHODIESTERASE PA4108-RELATED"/>
    <property type="match status" value="1"/>
</dbReference>
<dbReference type="InterPro" id="IPR003607">
    <property type="entry name" value="HD/PDEase_dom"/>
</dbReference>
<sequence length="562" mass="61431">MEQDIDTPTRIDHLGECLSLLEGLCEPGGASLLFSAQPSQPHPVLLMAVEYGERLVIDITAVPELAGRIARNDPFHLCGQVDGAMLRTPSLTVLERLEVPERVQFSCAYPQWLELMHRRGSFRAELRSDMCVQVELHPEGAEQPLLGQLVNLSLGGCLVELPANQAVRIDGPQLLESLVLNFPGGQRLVMGARVCHIRSEPDWQTLRFGCQFLGVSADQERRLWLYVREIEREKARTSHDSVRALQPSALFFPRPAPAQTSPLVSNPLSRSSIGRRLGRVAAYLDTQLIRLRLGGVIDSRQLSQHSELLLSLLAENRDGLLFAVHGQPGEPQLVQHGIALAVRLADLAQARGLPRQAVKAIVASALVHDLGKTLLPTELHRARHLDSGQRQAFGAHVGLLRERMEGCKWLAAPVMDAVIDTINERLDGSGYPRAVPAEGIGELARMAAVADVVDAMARPRADRPAQSIDAIYRHLLGSGGQFDAQWSQHYIRHFGLIPIGSLVRFASGQLAWVRRLDRDGRIAAVQLTNSAVFNPQGAGALLSDGELASLGRIESVVVPGVE</sequence>
<proteinExistence type="predicted"/>
<dbReference type="Gene3D" id="1.10.3210.10">
    <property type="entry name" value="Hypothetical protein af1432"/>
    <property type="match status" value="1"/>
</dbReference>
<dbReference type="Pfam" id="PF07238">
    <property type="entry name" value="PilZ"/>
    <property type="match status" value="1"/>
</dbReference>
<keyword evidence="3" id="KW-1185">Reference proteome</keyword>
<dbReference type="Gene3D" id="2.40.10.220">
    <property type="entry name" value="predicted glycosyltransferase like domains"/>
    <property type="match status" value="1"/>
</dbReference>
<protein>
    <submittedName>
        <fullName evidence="2">PilZ domain-containing protein</fullName>
    </submittedName>
</protein>
<dbReference type="PROSITE" id="PS51832">
    <property type="entry name" value="HD_GYP"/>
    <property type="match status" value="1"/>
</dbReference>
<organism evidence="2 3">
    <name type="scientific">Geopseudomonas sagittaria</name>
    <dbReference type="NCBI Taxonomy" id="1135990"/>
    <lineage>
        <taxon>Bacteria</taxon>
        <taxon>Pseudomonadati</taxon>
        <taxon>Pseudomonadota</taxon>
        <taxon>Gammaproteobacteria</taxon>
        <taxon>Pseudomonadales</taxon>
        <taxon>Pseudomonadaceae</taxon>
        <taxon>Geopseudomonas</taxon>
    </lineage>
</organism>
<dbReference type="GO" id="GO:0008081">
    <property type="term" value="F:phosphoric diester hydrolase activity"/>
    <property type="evidence" value="ECO:0007669"/>
    <property type="project" value="UniProtKB-ARBA"/>
</dbReference>
<evidence type="ECO:0000313" key="3">
    <source>
        <dbReference type="Proteomes" id="UP000243084"/>
    </source>
</evidence>
<reference evidence="3" key="1">
    <citation type="submission" date="2016-10" db="EMBL/GenBank/DDBJ databases">
        <authorList>
            <person name="Varghese N."/>
            <person name="Submissions S."/>
        </authorList>
    </citation>
    <scope>NUCLEOTIDE SEQUENCE [LARGE SCALE GENOMIC DNA]</scope>
    <source>
        <strain evidence="3">JCM 18195</strain>
    </source>
</reference>
<gene>
    <name evidence="2" type="ORF">SAMN05216229_102345</name>
</gene>
<dbReference type="SUPFAM" id="SSF109604">
    <property type="entry name" value="HD-domain/PDEase-like"/>
    <property type="match status" value="1"/>
</dbReference>
<dbReference type="Proteomes" id="UP000243084">
    <property type="component" value="Unassembled WGS sequence"/>
</dbReference>
<dbReference type="EMBL" id="FOXM01000002">
    <property type="protein sequence ID" value="SFP45090.1"/>
    <property type="molecule type" value="Genomic_DNA"/>
</dbReference>
<dbReference type="SMART" id="SM00471">
    <property type="entry name" value="HDc"/>
    <property type="match status" value="1"/>
</dbReference>
<evidence type="ECO:0000313" key="2">
    <source>
        <dbReference type="EMBL" id="SFP45090.1"/>
    </source>
</evidence>
<dbReference type="OrthoDB" id="6746848at2"/>
<dbReference type="InterPro" id="IPR037522">
    <property type="entry name" value="HD_GYP_dom"/>
</dbReference>
<dbReference type="Pfam" id="PF13487">
    <property type="entry name" value="HD_5"/>
    <property type="match status" value="1"/>
</dbReference>
<dbReference type="SUPFAM" id="SSF141371">
    <property type="entry name" value="PilZ domain-like"/>
    <property type="match status" value="1"/>
</dbReference>
<dbReference type="GO" id="GO:0035438">
    <property type="term" value="F:cyclic-di-GMP binding"/>
    <property type="evidence" value="ECO:0007669"/>
    <property type="project" value="InterPro"/>
</dbReference>
<dbReference type="CDD" id="cd00077">
    <property type="entry name" value="HDc"/>
    <property type="match status" value="1"/>
</dbReference>
<feature type="domain" description="HD-GYP" evidence="1">
    <location>
        <begin position="311"/>
        <end position="507"/>
    </location>
</feature>
<name>A0A1I5QGH5_9GAMM</name>
<evidence type="ECO:0000259" key="1">
    <source>
        <dbReference type="PROSITE" id="PS51832"/>
    </source>
</evidence>
<dbReference type="RefSeq" id="WP_092428530.1">
    <property type="nucleotide sequence ID" value="NZ_FOXM01000002.1"/>
</dbReference>
<accession>A0A1I5QGH5</accession>